<dbReference type="InterPro" id="IPR003732">
    <property type="entry name" value="Daa-tRNA_deacyls_DTD"/>
</dbReference>
<comment type="similarity">
    <text evidence="1 2">Belongs to the DTD family.</text>
</comment>
<dbReference type="CDD" id="cd00563">
    <property type="entry name" value="Dtyr_deacylase"/>
    <property type="match status" value="1"/>
</dbReference>
<evidence type="ECO:0000256" key="1">
    <source>
        <dbReference type="ARBA" id="ARBA00009673"/>
    </source>
</evidence>
<dbReference type="Proteomes" id="UP000263486">
    <property type="component" value="Unassembled WGS sequence"/>
</dbReference>
<dbReference type="EC" id="3.1.1.-" evidence="2"/>
<sequence>MRVVLQRVSRASVEVEGNIIGKIDNGLLLLLGIHVDDNIKELEWMVNKVIGLRIFEDEDGKMNNSLTDAGGSLLIVSQFTLYGDCEKGRRPGFIDAARPEKAIPMYEEFIDRCKKLGVHVESGEFGADMKVDLLNDGPVTLVIDSPARLRG</sequence>
<keyword evidence="2" id="KW-0820">tRNA-binding</keyword>
<dbReference type="Pfam" id="PF02580">
    <property type="entry name" value="Tyr_Deacylase"/>
    <property type="match status" value="1"/>
</dbReference>
<comment type="domain">
    <text evidence="2">A Gly-cisPro motif from one monomer fits into the active site of the other monomer to allow specific chiral rejection of L-amino acids.</text>
</comment>
<keyword evidence="2" id="KW-0694">RNA-binding</keyword>
<accession>A0ABX9KE92</accession>
<dbReference type="EMBL" id="QUAJ01000027">
    <property type="protein sequence ID" value="REI39954.1"/>
    <property type="molecule type" value="Genomic_DNA"/>
</dbReference>
<feature type="short sequence motif" description="Gly-cisPro motif, important for rejection of L-amino acids" evidence="2">
    <location>
        <begin position="137"/>
        <end position="138"/>
    </location>
</feature>
<comment type="catalytic activity">
    <reaction evidence="2">
        <text>a D-aminoacyl-tRNA + H2O = a tRNA + a D-alpha-amino acid + H(+)</text>
        <dbReference type="Rhea" id="RHEA:13953"/>
        <dbReference type="Rhea" id="RHEA-COMP:10123"/>
        <dbReference type="Rhea" id="RHEA-COMP:10124"/>
        <dbReference type="ChEBI" id="CHEBI:15377"/>
        <dbReference type="ChEBI" id="CHEBI:15378"/>
        <dbReference type="ChEBI" id="CHEBI:59871"/>
        <dbReference type="ChEBI" id="CHEBI:78442"/>
        <dbReference type="ChEBI" id="CHEBI:79333"/>
        <dbReference type="EC" id="3.1.1.96"/>
    </reaction>
</comment>
<keyword evidence="2" id="KW-0963">Cytoplasm</keyword>
<keyword evidence="2" id="KW-0378">Hydrolase</keyword>
<comment type="subunit">
    <text evidence="2">Homodimer.</text>
</comment>
<evidence type="ECO:0000313" key="4">
    <source>
        <dbReference type="Proteomes" id="UP000263486"/>
    </source>
</evidence>
<name>A0ABX9KE92_9FUSO</name>
<evidence type="ECO:0000313" key="3">
    <source>
        <dbReference type="EMBL" id="REI39954.1"/>
    </source>
</evidence>
<dbReference type="SUPFAM" id="SSF69500">
    <property type="entry name" value="DTD-like"/>
    <property type="match status" value="1"/>
</dbReference>
<comment type="subcellular location">
    <subcellularLocation>
        <location evidence="2">Cytoplasm</location>
    </subcellularLocation>
</comment>
<reference evidence="3 4" key="1">
    <citation type="submission" date="2018-08" db="EMBL/GenBank/DDBJ databases">
        <title>Draft genome sequence of Psychrilyobacter sp. strain SD5 isolated from Black Sea water.</title>
        <authorList>
            <person name="Yadav S."/>
            <person name="Villanueva L."/>
            <person name="Damste J.S.S."/>
        </authorList>
    </citation>
    <scope>NUCLEOTIDE SEQUENCE [LARGE SCALE GENOMIC DNA]</scope>
    <source>
        <strain evidence="3 4">SD5</strain>
    </source>
</reference>
<comment type="caution">
    <text evidence="3">The sequence shown here is derived from an EMBL/GenBank/DDBJ whole genome shotgun (WGS) entry which is preliminary data.</text>
</comment>
<dbReference type="Gene3D" id="3.50.80.10">
    <property type="entry name" value="D-tyrosyl-tRNA(Tyr) deacylase"/>
    <property type="match status" value="1"/>
</dbReference>
<dbReference type="PANTHER" id="PTHR10472">
    <property type="entry name" value="D-TYROSYL-TRNA TYR DEACYLASE"/>
    <property type="match status" value="1"/>
</dbReference>
<dbReference type="InterPro" id="IPR023509">
    <property type="entry name" value="DTD-like_sf"/>
</dbReference>
<protein>
    <recommendedName>
        <fullName evidence="2">D-aminoacyl-tRNA deacylase</fullName>
        <shortName evidence="2">DTD</shortName>
        <ecNumber evidence="2">3.1.1.96</ecNumber>
    </recommendedName>
    <alternativeName>
        <fullName evidence="2">Gly-tRNA(Ala) deacylase</fullName>
        <ecNumber evidence="2">3.1.1.-</ecNumber>
    </alternativeName>
</protein>
<dbReference type="NCBIfam" id="TIGR00256">
    <property type="entry name" value="D-aminoacyl-tRNA deacylase"/>
    <property type="match status" value="1"/>
</dbReference>
<keyword evidence="4" id="KW-1185">Reference proteome</keyword>
<dbReference type="EC" id="3.1.1.96" evidence="2"/>
<comment type="function">
    <text evidence="2">An aminoacyl-tRNA editing enzyme that deacylates mischarged D-aminoacyl-tRNAs. Also deacylates mischarged glycyl-tRNA(Ala), protecting cells against glycine mischarging by AlaRS. Acts via tRNA-based rather than protein-based catalysis; rejects L-amino acids rather than detecting D-amino acids in the active site. By recycling D-aminoacyl-tRNA to D-amino acids and free tRNA molecules, this enzyme counteracts the toxicity associated with the formation of D-aminoacyl-tRNA entities in vivo and helps enforce protein L-homochirality.</text>
</comment>
<dbReference type="RefSeq" id="WP_114643260.1">
    <property type="nucleotide sequence ID" value="NZ_JAACIO010000026.1"/>
</dbReference>
<dbReference type="PANTHER" id="PTHR10472:SF5">
    <property type="entry name" value="D-AMINOACYL-TRNA DEACYLASE 1"/>
    <property type="match status" value="1"/>
</dbReference>
<gene>
    <name evidence="2" type="primary">dtd</name>
    <name evidence="3" type="ORF">DYH56_12745</name>
</gene>
<comment type="catalytic activity">
    <reaction evidence="2">
        <text>glycyl-tRNA(Ala) + H2O = tRNA(Ala) + glycine + H(+)</text>
        <dbReference type="Rhea" id="RHEA:53744"/>
        <dbReference type="Rhea" id="RHEA-COMP:9657"/>
        <dbReference type="Rhea" id="RHEA-COMP:13640"/>
        <dbReference type="ChEBI" id="CHEBI:15377"/>
        <dbReference type="ChEBI" id="CHEBI:15378"/>
        <dbReference type="ChEBI" id="CHEBI:57305"/>
        <dbReference type="ChEBI" id="CHEBI:78442"/>
        <dbReference type="ChEBI" id="CHEBI:78522"/>
    </reaction>
</comment>
<proteinExistence type="inferred from homology"/>
<evidence type="ECO:0000256" key="2">
    <source>
        <dbReference type="HAMAP-Rule" id="MF_00518"/>
    </source>
</evidence>
<dbReference type="HAMAP" id="MF_00518">
    <property type="entry name" value="Deacylase_Dtd"/>
    <property type="match status" value="1"/>
</dbReference>
<organism evidence="3 4">
    <name type="scientific">Psychrilyobacter piezotolerans</name>
    <dbReference type="NCBI Taxonomy" id="2293438"/>
    <lineage>
        <taxon>Bacteria</taxon>
        <taxon>Fusobacteriati</taxon>
        <taxon>Fusobacteriota</taxon>
        <taxon>Fusobacteriia</taxon>
        <taxon>Fusobacteriales</taxon>
        <taxon>Fusobacteriaceae</taxon>
        <taxon>Psychrilyobacter</taxon>
    </lineage>
</organism>